<dbReference type="EMBL" id="CDMK01000001">
    <property type="protein sequence ID" value="CRI34007.1"/>
    <property type="molecule type" value="Genomic_DNA"/>
</dbReference>
<protein>
    <submittedName>
        <fullName evidence="1">Uncharacterized protein</fullName>
    </submittedName>
</protein>
<gene>
    <name evidence="1" type="ORF">HHE01_16930</name>
</gene>
<name>A0A0K2Y7A1_HELHE</name>
<evidence type="ECO:0000313" key="1">
    <source>
        <dbReference type="EMBL" id="CRI34007.1"/>
    </source>
</evidence>
<dbReference type="AlphaFoldDB" id="A0A0K2Y7A1"/>
<accession>A0A0K2Y7A1</accession>
<proteinExistence type="predicted"/>
<dbReference type="Proteomes" id="UP000046090">
    <property type="component" value="Unassembled WGS sequence"/>
</dbReference>
<evidence type="ECO:0000313" key="2">
    <source>
        <dbReference type="Proteomes" id="UP000046090"/>
    </source>
</evidence>
<organism evidence="1 2">
    <name type="scientific">Helicobacter heilmannii</name>
    <dbReference type="NCBI Taxonomy" id="35817"/>
    <lineage>
        <taxon>Bacteria</taxon>
        <taxon>Pseudomonadati</taxon>
        <taxon>Campylobacterota</taxon>
        <taxon>Epsilonproteobacteria</taxon>
        <taxon>Campylobacterales</taxon>
        <taxon>Helicobacteraceae</taxon>
        <taxon>Helicobacter</taxon>
    </lineage>
</organism>
<keyword evidence="2" id="KW-1185">Reference proteome</keyword>
<reference evidence="2" key="1">
    <citation type="submission" date="2014-12" db="EMBL/GenBank/DDBJ databases">
        <authorList>
            <person name="Smet A."/>
        </authorList>
    </citation>
    <scope>NUCLEOTIDE SEQUENCE [LARGE SCALE GENOMIC DNA]</scope>
</reference>
<sequence length="38" mass="4369">MREQGACLEFDNALGALDFQSKRPLDLKPPRFSRVFKS</sequence>